<dbReference type="PIRSF" id="PIRSF021308">
    <property type="entry name" value="UCP021308"/>
    <property type="match status" value="1"/>
</dbReference>
<evidence type="ECO:0000313" key="3">
    <source>
        <dbReference type="Proteomes" id="UP000474757"/>
    </source>
</evidence>
<dbReference type="InterPro" id="IPR016786">
    <property type="entry name" value="YdeI_bac"/>
</dbReference>
<dbReference type="Pfam" id="PF08818">
    <property type="entry name" value="DUF1801"/>
    <property type="match status" value="1"/>
</dbReference>
<name>A0A6B2K4V3_9RHOB</name>
<accession>A0A6B2K4V3</accession>
<dbReference type="InterPro" id="IPR014922">
    <property type="entry name" value="YdhG-like"/>
</dbReference>
<feature type="domain" description="YdhG-like" evidence="1">
    <location>
        <begin position="16"/>
        <end position="117"/>
    </location>
</feature>
<evidence type="ECO:0000259" key="1">
    <source>
        <dbReference type="Pfam" id="PF08818"/>
    </source>
</evidence>
<protein>
    <recommendedName>
        <fullName evidence="1">YdhG-like domain-containing protein</fullName>
    </recommendedName>
</protein>
<proteinExistence type="predicted"/>
<dbReference type="RefSeq" id="WP_163895345.1">
    <property type="nucleotide sequence ID" value="NZ_JAAFYS010000003.1"/>
</dbReference>
<dbReference type="Proteomes" id="UP000474757">
    <property type="component" value="Unassembled WGS sequence"/>
</dbReference>
<gene>
    <name evidence="2" type="ORF">GZA08_12300</name>
</gene>
<dbReference type="EMBL" id="JAAGAB010000003">
    <property type="protein sequence ID" value="NDV01746.1"/>
    <property type="molecule type" value="Genomic_DNA"/>
</dbReference>
<reference evidence="2 3" key="1">
    <citation type="submission" date="2020-02" db="EMBL/GenBank/DDBJ databases">
        <title>Pseudoroseicyclus tamarix, sp. nov., isolated from offshore sediment of a Tamarix chinensis forest.</title>
        <authorList>
            <person name="Gai Y."/>
        </authorList>
    </citation>
    <scope>NUCLEOTIDE SEQUENCE [LARGE SCALE GENOMIC DNA]</scope>
    <source>
        <strain evidence="2 3">CLL3-39</strain>
    </source>
</reference>
<comment type="caution">
    <text evidence="2">The sequence shown here is derived from an EMBL/GenBank/DDBJ whole genome shotgun (WGS) entry which is preliminary data.</text>
</comment>
<evidence type="ECO:0000313" key="2">
    <source>
        <dbReference type="EMBL" id="NDV01746.1"/>
    </source>
</evidence>
<organism evidence="2 3">
    <name type="scientific">Pseudoroseicyclus tamaricis</name>
    <dbReference type="NCBI Taxonomy" id="2705421"/>
    <lineage>
        <taxon>Bacteria</taxon>
        <taxon>Pseudomonadati</taxon>
        <taxon>Pseudomonadota</taxon>
        <taxon>Alphaproteobacteria</taxon>
        <taxon>Rhodobacterales</taxon>
        <taxon>Paracoccaceae</taxon>
        <taxon>Pseudoroseicyclus</taxon>
    </lineage>
</organism>
<keyword evidence="3" id="KW-1185">Reference proteome</keyword>
<sequence>MTHPKADHWYATRERWAEERRRLREIVLATGVTETWKWTQPCYVRGEGEGQGNVCTIWGYKDHCAVGFYRGVLLSDSEGLLVAPGPNSRAMRKLVFASLEEVEAASDVITAYVEEAIGLVDDGREVTLGPVELDYPEELVDALDADPELQEAWDALTPGRQRGYVLHIGQAKQAETRVRRIDKWRGAILAGKGMHDR</sequence>
<dbReference type="SUPFAM" id="SSF159888">
    <property type="entry name" value="YdhG-like"/>
    <property type="match status" value="1"/>
</dbReference>
<dbReference type="AlphaFoldDB" id="A0A6B2K4V3"/>
<dbReference type="Pfam" id="PF13376">
    <property type="entry name" value="OmdA"/>
    <property type="match status" value="1"/>
</dbReference>